<feature type="region of interest" description="Disordered" evidence="1">
    <location>
        <begin position="57"/>
        <end position="83"/>
    </location>
</feature>
<sequence>MAIPSSPKSPARLFHTPRQSGGQELAVHNPNPESKRTCTYARALACNLRVKKVAPVRRTKPPGRVREGRNVGMTERGGVSECA</sequence>
<dbReference type="AlphaFoldDB" id="A0A556V0V2"/>
<evidence type="ECO:0000313" key="3">
    <source>
        <dbReference type="Proteomes" id="UP000319801"/>
    </source>
</evidence>
<comment type="caution">
    <text evidence="2">The sequence shown here is derived from an EMBL/GenBank/DDBJ whole genome shotgun (WGS) entry which is preliminary data.</text>
</comment>
<evidence type="ECO:0000256" key="1">
    <source>
        <dbReference type="SAM" id="MobiDB-lite"/>
    </source>
</evidence>
<evidence type="ECO:0000313" key="2">
    <source>
        <dbReference type="EMBL" id="TSR04317.1"/>
    </source>
</evidence>
<protein>
    <submittedName>
        <fullName evidence="2">Uncharacterized protein</fullName>
    </submittedName>
</protein>
<keyword evidence="3" id="KW-1185">Reference proteome</keyword>
<dbReference type="EMBL" id="VCAZ01000090">
    <property type="protein sequence ID" value="TSR04317.1"/>
    <property type="molecule type" value="Genomic_DNA"/>
</dbReference>
<organism evidence="2 3">
    <name type="scientific">Bagarius yarrelli</name>
    <name type="common">Goonch</name>
    <name type="synonym">Bagrus yarrelli</name>
    <dbReference type="NCBI Taxonomy" id="175774"/>
    <lineage>
        <taxon>Eukaryota</taxon>
        <taxon>Metazoa</taxon>
        <taxon>Chordata</taxon>
        <taxon>Craniata</taxon>
        <taxon>Vertebrata</taxon>
        <taxon>Euteleostomi</taxon>
        <taxon>Actinopterygii</taxon>
        <taxon>Neopterygii</taxon>
        <taxon>Teleostei</taxon>
        <taxon>Ostariophysi</taxon>
        <taxon>Siluriformes</taxon>
        <taxon>Sisoridae</taxon>
        <taxon>Sisorinae</taxon>
        <taxon>Bagarius</taxon>
    </lineage>
</organism>
<proteinExistence type="predicted"/>
<name>A0A556V0V2_BAGYA</name>
<feature type="region of interest" description="Disordered" evidence="1">
    <location>
        <begin position="1"/>
        <end position="34"/>
    </location>
</feature>
<accession>A0A556V0V2</accession>
<reference evidence="2 3" key="1">
    <citation type="journal article" date="2019" name="Genome Biol. Evol.">
        <title>Whole-Genome Sequencing of the Giant Devil Catfish, Bagarius yarrelli.</title>
        <authorList>
            <person name="Jiang W."/>
            <person name="Lv Y."/>
            <person name="Cheng L."/>
            <person name="Yang K."/>
            <person name="Chao B."/>
            <person name="Wang X."/>
            <person name="Li Y."/>
            <person name="Pan X."/>
            <person name="You X."/>
            <person name="Zhang Y."/>
            <person name="Yang J."/>
            <person name="Li J."/>
            <person name="Zhang X."/>
            <person name="Liu S."/>
            <person name="Sun C."/>
            <person name="Yang J."/>
            <person name="Shi Q."/>
        </authorList>
    </citation>
    <scope>NUCLEOTIDE SEQUENCE [LARGE SCALE GENOMIC DNA]</scope>
    <source>
        <strain evidence="2">JWS20170419001</strain>
        <tissue evidence="2">Muscle</tissue>
    </source>
</reference>
<dbReference type="Proteomes" id="UP000319801">
    <property type="component" value="Unassembled WGS sequence"/>
</dbReference>
<gene>
    <name evidence="2" type="ORF">Baya_10924</name>
</gene>